<gene>
    <name evidence="1" type="ORF">C496_14086</name>
</gene>
<comment type="caution">
    <text evidence="1">The sequence shown here is derived from an EMBL/GenBank/DDBJ whole genome shotgun (WGS) entry which is preliminary data.</text>
</comment>
<reference evidence="1 2" key="1">
    <citation type="journal article" date="2014" name="PLoS Genet.">
        <title>Phylogenetically driven sequencing of extremely halophilic archaea reveals strategies for static and dynamic osmo-response.</title>
        <authorList>
            <person name="Becker E.A."/>
            <person name="Seitzer P.M."/>
            <person name="Tritt A."/>
            <person name="Larsen D."/>
            <person name="Krusor M."/>
            <person name="Yao A.I."/>
            <person name="Wu D."/>
            <person name="Madern D."/>
            <person name="Eisen J.A."/>
            <person name="Darling A.E."/>
            <person name="Facciotti M.T."/>
        </authorList>
    </citation>
    <scope>NUCLEOTIDE SEQUENCE [LARGE SCALE GENOMIC DNA]</scope>
    <source>
        <strain evidence="1 2">GA33</strain>
    </source>
</reference>
<sequence>MNEPTRDLEPIDEPFAILLDDSASVVLERAFSEYRSDEIIELNPDTDESRRARQLHNRLRETHSLGAGATLTINTAAEAQTVLNSLSYYSVEPAATYRRQCVEALSSVLYDHAPVSLAHVPIITDFLDDEELRIQPDDLEATGEKSAEEIEVDIAVNSGVDPI</sequence>
<organism evidence="1 2">
    <name type="scientific">Natronorubrum tibetense GA33</name>
    <dbReference type="NCBI Taxonomy" id="1114856"/>
    <lineage>
        <taxon>Archaea</taxon>
        <taxon>Methanobacteriati</taxon>
        <taxon>Methanobacteriota</taxon>
        <taxon>Stenosarchaea group</taxon>
        <taxon>Halobacteria</taxon>
        <taxon>Halobacteriales</taxon>
        <taxon>Natrialbaceae</taxon>
        <taxon>Natronorubrum</taxon>
    </lineage>
</organism>
<accession>L9VU60</accession>
<name>L9VU60_9EURY</name>
<protein>
    <submittedName>
        <fullName evidence="1">Uncharacterized protein</fullName>
    </submittedName>
</protein>
<evidence type="ECO:0000313" key="1">
    <source>
        <dbReference type="EMBL" id="ELY39813.1"/>
    </source>
</evidence>
<evidence type="ECO:0000313" key="2">
    <source>
        <dbReference type="Proteomes" id="UP000011599"/>
    </source>
</evidence>
<dbReference type="PATRIC" id="fig|1114856.3.peg.2930"/>
<dbReference type="STRING" id="1114856.GCA_000383975_03247"/>
<proteinExistence type="predicted"/>
<keyword evidence="2" id="KW-1185">Reference proteome</keyword>
<dbReference type="AlphaFoldDB" id="L9VU60"/>
<dbReference type="EMBL" id="AOHW01000036">
    <property type="protein sequence ID" value="ELY39813.1"/>
    <property type="molecule type" value="Genomic_DNA"/>
</dbReference>
<dbReference type="Proteomes" id="UP000011599">
    <property type="component" value="Unassembled WGS sequence"/>
</dbReference>